<evidence type="ECO:0000256" key="1">
    <source>
        <dbReference type="SAM" id="Coils"/>
    </source>
</evidence>
<dbReference type="AlphaFoldDB" id="A0A8W7PLL0"/>
<keyword evidence="1" id="KW-0175">Coiled coil</keyword>
<evidence type="ECO:0000313" key="3">
    <source>
        <dbReference type="EnsemblMetazoa" id="ACOM033159-PA.1"/>
    </source>
</evidence>
<dbReference type="InterPro" id="IPR028118">
    <property type="entry name" value="Chibby_fam"/>
</dbReference>
<name>A0A8W7PLL0_ANOCL</name>
<evidence type="ECO:0000256" key="2">
    <source>
        <dbReference type="SAM" id="SignalP"/>
    </source>
</evidence>
<dbReference type="VEuPathDB" id="VectorBase:ACON2_036600"/>
<feature type="chain" id="PRO_5036464947" evidence="2">
    <location>
        <begin position="27"/>
        <end position="365"/>
    </location>
</feature>
<keyword evidence="2" id="KW-0732">Signal</keyword>
<sequence length="365" mass="40680">MYYLVGYRKHLALPALLQLFVVGQQALQVFLACTARSGDDGARTGTPARVSAWLVRWTCVSSVDRVWSRARSNSPIRRSYPLRSPPSSCSTLRAASSITCPMVDARKSHSSRASCSRRTTQFFSSIALSAIWSASCTLARARFSRLMCCRASAAAVSSSVSSSDLSRILLHTLLCRPLLVLQVSVFGYFFIQRCPHARQILFEQLHGCHVLLPYLEYTFRLLQLPPVLMNFELQNANEPETTSYRAAMPIFQKKFAPKVAPPRTQRLNIGCPPPAEDLDDFRTITLNLVDKQLCFIDGVWLNGLKPGPGGSVASGSGVNVTDDLLRMKRRMKALEQENNMLQVKLDVLVDLLTENVIELNEIKNQ</sequence>
<dbReference type="Pfam" id="PF14645">
    <property type="entry name" value="Chibby"/>
    <property type="match status" value="1"/>
</dbReference>
<dbReference type="CDD" id="cd07429">
    <property type="entry name" value="Cby_like"/>
    <property type="match status" value="1"/>
</dbReference>
<reference evidence="3" key="1">
    <citation type="submission" date="2022-08" db="UniProtKB">
        <authorList>
            <consortium name="EnsemblMetazoa"/>
        </authorList>
    </citation>
    <scope>IDENTIFICATION</scope>
</reference>
<protein>
    <submittedName>
        <fullName evidence="3">Uncharacterized protein</fullName>
    </submittedName>
</protein>
<dbReference type="EnsemblMetazoa" id="ACOM033159-RA">
    <property type="protein sequence ID" value="ACOM033159-PA.1"/>
    <property type="gene ID" value="ACOM033159"/>
</dbReference>
<proteinExistence type="predicted"/>
<accession>A0A8W7PLL0</accession>
<feature type="signal peptide" evidence="2">
    <location>
        <begin position="1"/>
        <end position="26"/>
    </location>
</feature>
<organism evidence="3">
    <name type="scientific">Anopheles coluzzii</name>
    <name type="common">African malaria mosquito</name>
    <dbReference type="NCBI Taxonomy" id="1518534"/>
    <lineage>
        <taxon>Eukaryota</taxon>
        <taxon>Metazoa</taxon>
        <taxon>Ecdysozoa</taxon>
        <taxon>Arthropoda</taxon>
        <taxon>Hexapoda</taxon>
        <taxon>Insecta</taxon>
        <taxon>Pterygota</taxon>
        <taxon>Neoptera</taxon>
        <taxon>Endopterygota</taxon>
        <taxon>Diptera</taxon>
        <taxon>Nematocera</taxon>
        <taxon>Culicoidea</taxon>
        <taxon>Culicidae</taxon>
        <taxon>Anophelinae</taxon>
        <taxon>Anopheles</taxon>
    </lineage>
</organism>
<dbReference type="Proteomes" id="UP000075882">
    <property type="component" value="Unassembled WGS sequence"/>
</dbReference>
<feature type="coiled-coil region" evidence="1">
    <location>
        <begin position="324"/>
        <end position="351"/>
    </location>
</feature>